<keyword evidence="2" id="KW-1185">Reference proteome</keyword>
<dbReference type="AlphaFoldDB" id="A0A022RAM6"/>
<evidence type="ECO:0000313" key="2">
    <source>
        <dbReference type="Proteomes" id="UP000030748"/>
    </source>
</evidence>
<protein>
    <submittedName>
        <fullName evidence="1">Uncharacterized protein</fullName>
    </submittedName>
</protein>
<dbReference type="EMBL" id="KI630522">
    <property type="protein sequence ID" value="EYU37392.1"/>
    <property type="molecule type" value="Genomic_DNA"/>
</dbReference>
<gene>
    <name evidence="1" type="ORF">MIMGU_mgv1a017151mg</name>
</gene>
<organism evidence="1 2">
    <name type="scientific">Erythranthe guttata</name>
    <name type="common">Yellow monkey flower</name>
    <name type="synonym">Mimulus guttatus</name>
    <dbReference type="NCBI Taxonomy" id="4155"/>
    <lineage>
        <taxon>Eukaryota</taxon>
        <taxon>Viridiplantae</taxon>
        <taxon>Streptophyta</taxon>
        <taxon>Embryophyta</taxon>
        <taxon>Tracheophyta</taxon>
        <taxon>Spermatophyta</taxon>
        <taxon>Magnoliopsida</taxon>
        <taxon>eudicotyledons</taxon>
        <taxon>Gunneridae</taxon>
        <taxon>Pentapetalae</taxon>
        <taxon>asterids</taxon>
        <taxon>lamiids</taxon>
        <taxon>Lamiales</taxon>
        <taxon>Phrymaceae</taxon>
        <taxon>Erythranthe</taxon>
    </lineage>
</organism>
<accession>A0A022RAM6</accession>
<proteinExistence type="predicted"/>
<name>A0A022RAM6_ERYGU</name>
<dbReference type="Proteomes" id="UP000030748">
    <property type="component" value="Unassembled WGS sequence"/>
</dbReference>
<evidence type="ECO:0000313" key="1">
    <source>
        <dbReference type="EMBL" id="EYU37392.1"/>
    </source>
</evidence>
<reference evidence="1 2" key="1">
    <citation type="journal article" date="2013" name="Proc. Natl. Acad. Sci. U.S.A.">
        <title>Fine-scale variation in meiotic recombination in Mimulus inferred from population shotgun sequencing.</title>
        <authorList>
            <person name="Hellsten U."/>
            <person name="Wright K.M."/>
            <person name="Jenkins J."/>
            <person name="Shu S."/>
            <person name="Yuan Y."/>
            <person name="Wessler S.R."/>
            <person name="Schmutz J."/>
            <person name="Willis J.H."/>
            <person name="Rokhsar D.S."/>
        </authorList>
    </citation>
    <scope>NUCLEOTIDE SEQUENCE [LARGE SCALE GENOMIC DNA]</scope>
    <source>
        <strain evidence="2">cv. DUN x IM62</strain>
    </source>
</reference>
<sequence>MERESFKLGIKYKSGVGYKAKHISHICSSVKNRAIFNKSSNTEEGSSSLFIPCNKGLARSKEVDKKLERSLLMFKRFEHSCHISSLSSSKR</sequence>